<evidence type="ECO:0000256" key="1">
    <source>
        <dbReference type="ARBA" id="ARBA00001400"/>
    </source>
</evidence>
<feature type="domain" description="Uracil-DNA glycosylase-like" evidence="12">
    <location>
        <begin position="55"/>
        <end position="219"/>
    </location>
</feature>
<dbReference type="EC" id="3.2.2.27" evidence="4 9"/>
<dbReference type="PANTHER" id="PTHR11264:SF0">
    <property type="entry name" value="URACIL-DNA GLYCOSYLASE"/>
    <property type="match status" value="1"/>
</dbReference>
<feature type="active site" description="Proton acceptor" evidence="9 10">
    <location>
        <position position="70"/>
    </location>
</feature>
<dbReference type="Gene3D" id="3.40.470.10">
    <property type="entry name" value="Uracil-DNA glycosylase-like domain"/>
    <property type="match status" value="1"/>
</dbReference>
<dbReference type="EMBL" id="AP014609">
    <property type="protein sequence ID" value="BAR92215.1"/>
    <property type="molecule type" value="Genomic_DNA"/>
</dbReference>
<accession>A0ABN5V513</accession>
<evidence type="ECO:0000256" key="8">
    <source>
        <dbReference type="ARBA" id="ARBA00023204"/>
    </source>
</evidence>
<dbReference type="SMART" id="SM00987">
    <property type="entry name" value="UreE_C"/>
    <property type="match status" value="1"/>
</dbReference>
<evidence type="ECO:0000259" key="12">
    <source>
        <dbReference type="SMART" id="SM00986"/>
    </source>
</evidence>
<evidence type="ECO:0000256" key="10">
    <source>
        <dbReference type="PROSITE-ProRule" id="PRU10072"/>
    </source>
</evidence>
<dbReference type="InterPro" id="IPR005122">
    <property type="entry name" value="Uracil-DNA_glycosylase-like"/>
</dbReference>
<dbReference type="SMART" id="SM00986">
    <property type="entry name" value="UDG"/>
    <property type="match status" value="1"/>
</dbReference>
<reference evidence="13 14" key="1">
    <citation type="journal article" date="2015" name="Microbes Environ.">
        <title>An Efficient Strategy Developed for Next-Generation Sequencing of Endosymbiont Genomes Performed Using Crude DNA Isolated from Host Tissues: A Case Study of Blattabacterium cuenoti Inhabiting the Fat Bodies of Cockroaches.</title>
        <authorList>
            <person name="Kinjo Y."/>
            <person name="Saitoh S."/>
            <person name="Tokuda G."/>
        </authorList>
    </citation>
    <scope>NUCLEOTIDE SEQUENCE [LARGE SCALE GENOMIC DNA]</scope>
    <source>
        <strain evidence="13 14">BPAY</strain>
    </source>
</reference>
<dbReference type="PROSITE" id="PS00130">
    <property type="entry name" value="U_DNA_GLYCOSYLASE"/>
    <property type="match status" value="1"/>
</dbReference>
<evidence type="ECO:0000256" key="9">
    <source>
        <dbReference type="HAMAP-Rule" id="MF_00148"/>
    </source>
</evidence>
<evidence type="ECO:0000256" key="11">
    <source>
        <dbReference type="RuleBase" id="RU003780"/>
    </source>
</evidence>
<comment type="subcellular location">
    <subcellularLocation>
        <location evidence="9">Cytoplasm</location>
    </subcellularLocation>
</comment>
<dbReference type="NCBIfam" id="NF003588">
    <property type="entry name" value="PRK05254.1-1"/>
    <property type="match status" value="1"/>
</dbReference>
<evidence type="ECO:0000256" key="2">
    <source>
        <dbReference type="ARBA" id="ARBA00002631"/>
    </source>
</evidence>
<evidence type="ECO:0000256" key="3">
    <source>
        <dbReference type="ARBA" id="ARBA00008184"/>
    </source>
</evidence>
<dbReference type="InterPro" id="IPR002043">
    <property type="entry name" value="UDG_fam1"/>
</dbReference>
<comment type="similarity">
    <text evidence="3 9 11">Belongs to the uracil-DNA glycosylase (UDG) superfamily. UNG family.</text>
</comment>
<dbReference type="SUPFAM" id="SSF52141">
    <property type="entry name" value="Uracil-DNA glycosylase-like"/>
    <property type="match status" value="1"/>
</dbReference>
<evidence type="ECO:0000256" key="4">
    <source>
        <dbReference type="ARBA" id="ARBA00012030"/>
    </source>
</evidence>
<dbReference type="InterPro" id="IPR036895">
    <property type="entry name" value="Uracil-DNA_glycosylase-like_sf"/>
</dbReference>
<dbReference type="Pfam" id="PF03167">
    <property type="entry name" value="UDG"/>
    <property type="match status" value="1"/>
</dbReference>
<dbReference type="NCBIfam" id="NF003589">
    <property type="entry name" value="PRK05254.1-2"/>
    <property type="match status" value="1"/>
</dbReference>
<comment type="catalytic activity">
    <reaction evidence="1 9 11">
        <text>Hydrolyzes single-stranded DNA or mismatched double-stranded DNA and polynucleotides, releasing free uracil.</text>
        <dbReference type="EC" id="3.2.2.27"/>
    </reaction>
</comment>
<comment type="function">
    <text evidence="2 9 11">Excises uracil residues from the DNA which can arise as a result of misincorporation of dUMP residues by DNA polymerase or due to deamination of cytosine.</text>
</comment>
<keyword evidence="9" id="KW-0963">Cytoplasm</keyword>
<keyword evidence="8 9" id="KW-0234">DNA repair</keyword>
<dbReference type="RefSeq" id="WP_244270720.1">
    <property type="nucleotide sequence ID" value="NZ_AP014609.1"/>
</dbReference>
<dbReference type="PANTHER" id="PTHR11264">
    <property type="entry name" value="URACIL-DNA GLYCOSYLASE"/>
    <property type="match status" value="1"/>
</dbReference>
<evidence type="ECO:0000313" key="13">
    <source>
        <dbReference type="EMBL" id="BAR92215.1"/>
    </source>
</evidence>
<sequence>MMILEEKSEINFDWISLLKDEFHKPYFIKLLKILRIEYSRFICFPKRKNVFLCLKYCSLQRLKVVVLGQDPYHKYNQADGLCFSVPDGIPIPASLKNIFTEVNNCLNLKTSCYPISGSLIHWAKQGVLLLNSILTVRKGFPLSHKNIGWELFTDQIIQTISDQKKNIVFLLWGKYAQRKIPLINSFHDHYVLKTSHPSPFSAHMGFFGSKHFEKTNNFLKKIGRKTIFWNFWH</sequence>
<keyword evidence="7 9" id="KW-0378">Hydrolase</keyword>
<dbReference type="CDD" id="cd10027">
    <property type="entry name" value="UDG-F1-like"/>
    <property type="match status" value="1"/>
</dbReference>
<name>A0ABN5V513_9FLAO</name>
<evidence type="ECO:0000256" key="7">
    <source>
        <dbReference type="ARBA" id="ARBA00022801"/>
    </source>
</evidence>
<dbReference type="InterPro" id="IPR018085">
    <property type="entry name" value="Ura-DNA_Glyclase_AS"/>
</dbReference>
<dbReference type="HAMAP" id="MF_00148">
    <property type="entry name" value="UDG"/>
    <property type="match status" value="1"/>
</dbReference>
<gene>
    <name evidence="9 13" type="primary">ung</name>
    <name evidence="13" type="ORF">BPAY_494</name>
</gene>
<proteinExistence type="inferred from homology"/>
<dbReference type="Proteomes" id="UP000217805">
    <property type="component" value="Chromosome"/>
</dbReference>
<protein>
    <recommendedName>
        <fullName evidence="5 9">Uracil-DNA glycosylase</fullName>
        <shortName evidence="9">UDG</shortName>
        <ecNumber evidence="4 9">3.2.2.27</ecNumber>
    </recommendedName>
</protein>
<dbReference type="NCBIfam" id="TIGR00628">
    <property type="entry name" value="ung"/>
    <property type="match status" value="1"/>
</dbReference>
<evidence type="ECO:0000256" key="6">
    <source>
        <dbReference type="ARBA" id="ARBA00022763"/>
    </source>
</evidence>
<evidence type="ECO:0000256" key="5">
    <source>
        <dbReference type="ARBA" id="ARBA00018429"/>
    </source>
</evidence>
<keyword evidence="14" id="KW-1185">Reference proteome</keyword>
<keyword evidence="6 9" id="KW-0227">DNA damage</keyword>
<evidence type="ECO:0000313" key="14">
    <source>
        <dbReference type="Proteomes" id="UP000217805"/>
    </source>
</evidence>
<organism evidence="13 14">
    <name type="scientific">Blattabacterium cuenoti BPAY</name>
    <dbReference type="NCBI Taxonomy" id="1457031"/>
    <lineage>
        <taxon>Bacteria</taxon>
        <taxon>Pseudomonadati</taxon>
        <taxon>Bacteroidota</taxon>
        <taxon>Flavobacteriia</taxon>
        <taxon>Flavobacteriales</taxon>
        <taxon>Blattabacteriaceae</taxon>
        <taxon>Blattabacterium</taxon>
    </lineage>
</organism>
<dbReference type="NCBIfam" id="NF003592">
    <property type="entry name" value="PRK05254.1-5"/>
    <property type="match status" value="1"/>
</dbReference>